<evidence type="ECO:0000259" key="1">
    <source>
        <dbReference type="Pfam" id="PF02954"/>
    </source>
</evidence>
<gene>
    <name evidence="2" type="ORF">E9531_15820</name>
</gene>
<evidence type="ECO:0000313" key="3">
    <source>
        <dbReference type="Proteomes" id="UP000308917"/>
    </source>
</evidence>
<evidence type="ECO:0000313" key="2">
    <source>
        <dbReference type="EMBL" id="THT97473.1"/>
    </source>
</evidence>
<dbReference type="InterPro" id="IPR002197">
    <property type="entry name" value="HTH_Fis"/>
</dbReference>
<comment type="caution">
    <text evidence="2">The sequence shown here is derived from an EMBL/GenBank/DDBJ whole genome shotgun (WGS) entry which is preliminary data.</text>
</comment>
<dbReference type="PRINTS" id="PR01590">
    <property type="entry name" value="HTHFIS"/>
</dbReference>
<organism evidence="2 3">
    <name type="scientific">Lampropedia puyangensis</name>
    <dbReference type="NCBI Taxonomy" id="1330072"/>
    <lineage>
        <taxon>Bacteria</taxon>
        <taxon>Pseudomonadati</taxon>
        <taxon>Pseudomonadota</taxon>
        <taxon>Betaproteobacteria</taxon>
        <taxon>Burkholderiales</taxon>
        <taxon>Comamonadaceae</taxon>
        <taxon>Lampropedia</taxon>
    </lineage>
</organism>
<keyword evidence="3" id="KW-1185">Reference proteome</keyword>
<dbReference type="Pfam" id="PF02954">
    <property type="entry name" value="HTH_8"/>
    <property type="match status" value="1"/>
</dbReference>
<feature type="domain" description="DNA binding HTH" evidence="1">
    <location>
        <begin position="98"/>
        <end position="137"/>
    </location>
</feature>
<sequence length="148" mass="15655">MSAAPPPRPYAAAPVFGLPSSSSGAPYPSQYTMKVPFQSSQPAALPTVAELPAAASAGQGSGLGAQGLAEGLTVMVGTAKQAPRSLPEDLPSDLQAWLDEQERAVLIRALKAVNYNRTVAASMLGLNLRQIRYRIERLNIPTEPETRE</sequence>
<name>A0A4S8EVB8_9BURK</name>
<dbReference type="InterPro" id="IPR009057">
    <property type="entry name" value="Homeodomain-like_sf"/>
</dbReference>
<dbReference type="EMBL" id="STFG01000028">
    <property type="protein sequence ID" value="THT97473.1"/>
    <property type="molecule type" value="Genomic_DNA"/>
</dbReference>
<proteinExistence type="predicted"/>
<accession>A0A4S8EVB8</accession>
<dbReference type="OrthoDB" id="9971705at2"/>
<dbReference type="Gene3D" id="1.10.10.60">
    <property type="entry name" value="Homeodomain-like"/>
    <property type="match status" value="1"/>
</dbReference>
<dbReference type="AlphaFoldDB" id="A0A4S8EVB8"/>
<dbReference type="GO" id="GO:0043565">
    <property type="term" value="F:sequence-specific DNA binding"/>
    <property type="evidence" value="ECO:0007669"/>
    <property type="project" value="InterPro"/>
</dbReference>
<dbReference type="SUPFAM" id="SSF46689">
    <property type="entry name" value="Homeodomain-like"/>
    <property type="match status" value="1"/>
</dbReference>
<protein>
    <recommendedName>
        <fullName evidence="1">DNA binding HTH domain-containing protein</fullName>
    </recommendedName>
</protein>
<dbReference type="Proteomes" id="UP000308917">
    <property type="component" value="Unassembled WGS sequence"/>
</dbReference>
<reference evidence="2 3" key="1">
    <citation type="journal article" date="2015" name="Antonie Van Leeuwenhoek">
        <title>Lampropedia puyangensis sp. nov., isolated from symptomatic bark of Populus ? euramericana canker and emended description of Lampropedia hyalina (Ehrenberg 1832) Lee et al. 2004.</title>
        <authorList>
            <person name="Li Y."/>
            <person name="Wang T."/>
            <person name="Piao C.G."/>
            <person name="Wang L.F."/>
            <person name="Tian G.Z."/>
            <person name="Zhu T.H."/>
            <person name="Guo M.W."/>
        </authorList>
    </citation>
    <scope>NUCLEOTIDE SEQUENCE [LARGE SCALE GENOMIC DNA]</scope>
    <source>
        <strain evidence="2 3">2-bin</strain>
    </source>
</reference>